<evidence type="ECO:0000313" key="1">
    <source>
        <dbReference type="EMBL" id="CAF2084166.1"/>
    </source>
</evidence>
<sequence>MRGWVKETKLFHEPITPPQSMFVPLVPEAISESRRSPNYFISLLGSDQDGTSNANPTPFVINGEIISIRLPQVEPLSRVKDGMGCLRKEPWLSSVQLLPQFHYQSRNRHCFSFNLWPQKTLYDLTV</sequence>
<organism evidence="1">
    <name type="scientific">Brassica napus</name>
    <name type="common">Rape</name>
    <dbReference type="NCBI Taxonomy" id="3708"/>
    <lineage>
        <taxon>Eukaryota</taxon>
        <taxon>Viridiplantae</taxon>
        <taxon>Streptophyta</taxon>
        <taxon>Embryophyta</taxon>
        <taxon>Tracheophyta</taxon>
        <taxon>Spermatophyta</taxon>
        <taxon>Magnoliopsida</taxon>
        <taxon>eudicotyledons</taxon>
        <taxon>Gunneridae</taxon>
        <taxon>Pentapetalae</taxon>
        <taxon>rosids</taxon>
        <taxon>malvids</taxon>
        <taxon>Brassicales</taxon>
        <taxon>Brassicaceae</taxon>
        <taxon>Brassiceae</taxon>
        <taxon>Brassica</taxon>
    </lineage>
</organism>
<dbReference type="EMBL" id="HG994360">
    <property type="protein sequence ID" value="CAF2084166.1"/>
    <property type="molecule type" value="Genomic_DNA"/>
</dbReference>
<dbReference type="AlphaFoldDB" id="A0A816S6N2"/>
<reference evidence="1" key="1">
    <citation type="submission" date="2021-01" db="EMBL/GenBank/DDBJ databases">
        <authorList>
            <consortium name="Genoscope - CEA"/>
            <person name="William W."/>
        </authorList>
    </citation>
    <scope>NUCLEOTIDE SEQUENCE</scope>
</reference>
<protein>
    <submittedName>
        <fullName evidence="1">(rape) hypothetical protein</fullName>
    </submittedName>
</protein>
<accession>A0A816S6N2</accession>
<proteinExistence type="predicted"/>
<gene>
    <name evidence="1" type="ORF">DARMORV10_A06P15150.1</name>
</gene>
<dbReference type="Proteomes" id="UP001295469">
    <property type="component" value="Chromosome A06"/>
</dbReference>
<name>A0A816S6N2_BRANA</name>